<evidence type="ECO:0000256" key="2">
    <source>
        <dbReference type="SAM" id="Phobius"/>
    </source>
</evidence>
<name>A0A2M9Q650_9BACI</name>
<dbReference type="InterPro" id="IPR050695">
    <property type="entry name" value="N-acetylmuramoyl_amidase_3"/>
</dbReference>
<evidence type="ECO:0000313" key="5">
    <source>
        <dbReference type="Proteomes" id="UP000232101"/>
    </source>
</evidence>
<dbReference type="Proteomes" id="UP000232101">
    <property type="component" value="Unassembled WGS sequence"/>
</dbReference>
<dbReference type="Gene3D" id="3.40.630.40">
    <property type="entry name" value="Zn-dependent exopeptidases"/>
    <property type="match status" value="1"/>
</dbReference>
<protein>
    <submittedName>
        <fullName evidence="4">N-acetylmuramoyl-L-alanine amidase</fullName>
    </submittedName>
</protein>
<dbReference type="GO" id="GO:0008745">
    <property type="term" value="F:N-acetylmuramoyl-L-alanine amidase activity"/>
    <property type="evidence" value="ECO:0007669"/>
    <property type="project" value="InterPro"/>
</dbReference>
<keyword evidence="2" id="KW-0812">Transmembrane</keyword>
<evidence type="ECO:0000256" key="1">
    <source>
        <dbReference type="SAM" id="Coils"/>
    </source>
</evidence>
<reference evidence="4 5" key="1">
    <citation type="submission" date="2017-11" db="EMBL/GenBank/DDBJ databases">
        <title>Bacterial isolate from king chilli rhizosphere.</title>
        <authorList>
            <person name="Takhelmayum P."/>
            <person name="Sarangthem I."/>
        </authorList>
    </citation>
    <scope>NUCLEOTIDE SEQUENCE [LARGE SCALE GENOMIC DNA]</scope>
    <source>
        <strain evidence="5">t26</strain>
    </source>
</reference>
<organism evidence="4 5">
    <name type="scientific">Lysinibacillus xylanilyticus</name>
    <dbReference type="NCBI Taxonomy" id="582475"/>
    <lineage>
        <taxon>Bacteria</taxon>
        <taxon>Bacillati</taxon>
        <taxon>Bacillota</taxon>
        <taxon>Bacilli</taxon>
        <taxon>Bacillales</taxon>
        <taxon>Bacillaceae</taxon>
        <taxon>Lysinibacillus</taxon>
    </lineage>
</organism>
<dbReference type="SMART" id="SM00646">
    <property type="entry name" value="Ami_3"/>
    <property type="match status" value="1"/>
</dbReference>
<accession>A0A2M9Q650</accession>
<dbReference type="GO" id="GO:0009253">
    <property type="term" value="P:peptidoglycan catabolic process"/>
    <property type="evidence" value="ECO:0007669"/>
    <property type="project" value="InterPro"/>
</dbReference>
<evidence type="ECO:0000259" key="3">
    <source>
        <dbReference type="SMART" id="SM00646"/>
    </source>
</evidence>
<dbReference type="STRING" id="582475.ACZ11_03800"/>
<dbReference type="InterPro" id="IPR002508">
    <property type="entry name" value="MurNAc-LAA_cat"/>
</dbReference>
<dbReference type="AlphaFoldDB" id="A0A2M9Q650"/>
<dbReference type="SUPFAM" id="SSF53187">
    <property type="entry name" value="Zn-dependent exopeptidases"/>
    <property type="match status" value="1"/>
</dbReference>
<dbReference type="CDD" id="cd02696">
    <property type="entry name" value="MurNAc-LAA"/>
    <property type="match status" value="1"/>
</dbReference>
<feature type="domain" description="MurNAc-LAA" evidence="3">
    <location>
        <begin position="120"/>
        <end position="231"/>
    </location>
</feature>
<keyword evidence="1" id="KW-0175">Coiled coil</keyword>
<feature type="transmembrane region" description="Helical" evidence="2">
    <location>
        <begin position="6"/>
        <end position="24"/>
    </location>
</feature>
<gene>
    <name evidence="4" type="ORF">CWD94_11875</name>
</gene>
<dbReference type="RefSeq" id="WP_100543257.1">
    <property type="nucleotide sequence ID" value="NZ_CP158849.1"/>
</dbReference>
<sequence>MKKNNWKYLLVSIICASIVYLLYVTQGNRAEIIEIDNTIVKSNTIDLLEGKNIVIDPGHGGVDNGTTGLTYGTKEKEVNLTVAQNIKQELEKRTAATVILTRDKDIDLGRNQLEALQKRIQIADDASADLFISIHHDAFTDPSVNGITVHYSSHQNKGENLAKILLASIFKQSIDAKNRGVKDSDFYVLKNNSAPAVLLELGFTSNKEDEIRMVSKDFQSKTAISIVDGIIEFFAK</sequence>
<dbReference type="PANTHER" id="PTHR30404">
    <property type="entry name" value="N-ACETYLMURAMOYL-L-ALANINE AMIDASE"/>
    <property type="match status" value="1"/>
</dbReference>
<comment type="caution">
    <text evidence="4">The sequence shown here is derived from an EMBL/GenBank/DDBJ whole genome shotgun (WGS) entry which is preliminary data.</text>
</comment>
<evidence type="ECO:0000313" key="4">
    <source>
        <dbReference type="EMBL" id="PJO43560.1"/>
    </source>
</evidence>
<dbReference type="EMBL" id="PHQY01000598">
    <property type="protein sequence ID" value="PJO43560.1"/>
    <property type="molecule type" value="Genomic_DNA"/>
</dbReference>
<keyword evidence="2" id="KW-0472">Membrane</keyword>
<keyword evidence="2" id="KW-1133">Transmembrane helix</keyword>
<proteinExistence type="predicted"/>
<dbReference type="PANTHER" id="PTHR30404:SF7">
    <property type="entry name" value="CELL WALL AMIDASE LYTH-RELATED"/>
    <property type="match status" value="1"/>
</dbReference>
<feature type="coiled-coil region" evidence="1">
    <location>
        <begin position="73"/>
        <end position="126"/>
    </location>
</feature>
<dbReference type="GO" id="GO:0030288">
    <property type="term" value="C:outer membrane-bounded periplasmic space"/>
    <property type="evidence" value="ECO:0007669"/>
    <property type="project" value="TreeGrafter"/>
</dbReference>
<dbReference type="Pfam" id="PF01520">
    <property type="entry name" value="Amidase_3"/>
    <property type="match status" value="1"/>
</dbReference>